<organism evidence="1">
    <name type="scientific">uncultured Caudovirales phage</name>
    <dbReference type="NCBI Taxonomy" id="2100421"/>
    <lineage>
        <taxon>Viruses</taxon>
        <taxon>Duplodnaviria</taxon>
        <taxon>Heunggongvirae</taxon>
        <taxon>Uroviricota</taxon>
        <taxon>Caudoviricetes</taxon>
        <taxon>Peduoviridae</taxon>
        <taxon>Maltschvirus</taxon>
        <taxon>Maltschvirus maltsch</taxon>
    </lineage>
</organism>
<reference evidence="1" key="1">
    <citation type="submission" date="2020-05" db="EMBL/GenBank/DDBJ databases">
        <authorList>
            <person name="Chiriac C."/>
            <person name="Salcher M."/>
            <person name="Ghai R."/>
            <person name="Kavagutti S V."/>
        </authorList>
    </citation>
    <scope>NUCLEOTIDE SEQUENCE</scope>
</reference>
<protein>
    <submittedName>
        <fullName evidence="1">Uncharacterized protein</fullName>
    </submittedName>
</protein>
<name>A0A6J5R614_9CAUD</name>
<proteinExistence type="predicted"/>
<gene>
    <name evidence="1" type="ORF">UFOVP1244_105</name>
</gene>
<evidence type="ECO:0000313" key="1">
    <source>
        <dbReference type="EMBL" id="CAB4192850.1"/>
    </source>
</evidence>
<dbReference type="EMBL" id="LR797181">
    <property type="protein sequence ID" value="CAB4192850.1"/>
    <property type="molecule type" value="Genomic_DNA"/>
</dbReference>
<accession>A0A6J5R614</accession>
<sequence length="59" mass="6832">MLIELDTYEVNTILDALDYVLENEGGRDEWNTISKIEMQIKRNSHTCQTDNLFSAKSHS</sequence>